<reference evidence="2" key="1">
    <citation type="submission" date="2022-03" db="EMBL/GenBank/DDBJ databases">
        <authorList>
            <person name="Sayadi A."/>
        </authorList>
    </citation>
    <scope>NUCLEOTIDE SEQUENCE</scope>
</reference>
<gene>
    <name evidence="2" type="ORF">ACAOBT_LOCUS34061</name>
    <name evidence="3" type="ORF">ACAOBT_LOCUS34216</name>
</gene>
<sequence>MIYGTSYIICKEQHKLNEGRCFTGWLYVMYMLLFQGMTLALLFMFLFSAAFIVASSATVLHSYGVTTDILQKK</sequence>
<dbReference type="AlphaFoldDB" id="A0A9P0MJQ7"/>
<evidence type="ECO:0000313" key="3">
    <source>
        <dbReference type="EMBL" id="CAH2014591.1"/>
    </source>
</evidence>
<evidence type="ECO:0000313" key="2">
    <source>
        <dbReference type="EMBL" id="CAH2014359.1"/>
    </source>
</evidence>
<evidence type="ECO:0000313" key="4">
    <source>
        <dbReference type="Proteomes" id="UP001152888"/>
    </source>
</evidence>
<dbReference type="EMBL" id="CAKOFQ010008520">
    <property type="protein sequence ID" value="CAH2014591.1"/>
    <property type="molecule type" value="Genomic_DNA"/>
</dbReference>
<feature type="transmembrane region" description="Helical" evidence="1">
    <location>
        <begin position="25"/>
        <end position="53"/>
    </location>
</feature>
<keyword evidence="1" id="KW-1133">Transmembrane helix</keyword>
<proteinExistence type="predicted"/>
<comment type="caution">
    <text evidence="2">The sequence shown here is derived from an EMBL/GenBank/DDBJ whole genome shotgun (WGS) entry which is preliminary data.</text>
</comment>
<accession>A0A9P0MJQ7</accession>
<keyword evidence="1" id="KW-0472">Membrane</keyword>
<protein>
    <submittedName>
        <fullName evidence="2">Uncharacterized protein</fullName>
    </submittedName>
</protein>
<dbReference type="EMBL" id="CAKOFQ010008480">
    <property type="protein sequence ID" value="CAH2014359.1"/>
    <property type="molecule type" value="Genomic_DNA"/>
</dbReference>
<keyword evidence="1" id="KW-0812">Transmembrane</keyword>
<keyword evidence="4" id="KW-1185">Reference proteome</keyword>
<organism evidence="2 4">
    <name type="scientific">Acanthoscelides obtectus</name>
    <name type="common">Bean weevil</name>
    <name type="synonym">Bruchus obtectus</name>
    <dbReference type="NCBI Taxonomy" id="200917"/>
    <lineage>
        <taxon>Eukaryota</taxon>
        <taxon>Metazoa</taxon>
        <taxon>Ecdysozoa</taxon>
        <taxon>Arthropoda</taxon>
        <taxon>Hexapoda</taxon>
        <taxon>Insecta</taxon>
        <taxon>Pterygota</taxon>
        <taxon>Neoptera</taxon>
        <taxon>Endopterygota</taxon>
        <taxon>Coleoptera</taxon>
        <taxon>Polyphaga</taxon>
        <taxon>Cucujiformia</taxon>
        <taxon>Chrysomeloidea</taxon>
        <taxon>Chrysomelidae</taxon>
        <taxon>Bruchinae</taxon>
        <taxon>Bruchini</taxon>
        <taxon>Acanthoscelides</taxon>
    </lineage>
</organism>
<dbReference type="OrthoDB" id="6779772at2759"/>
<dbReference type="Proteomes" id="UP001152888">
    <property type="component" value="Unassembled WGS sequence"/>
</dbReference>
<name>A0A9P0MJQ7_ACAOB</name>
<evidence type="ECO:0000256" key="1">
    <source>
        <dbReference type="SAM" id="Phobius"/>
    </source>
</evidence>